<sequence>MSDDGILKSLWNLVPNFPNALRGDTHALIVVIFFLMIVGIALWAIFYTIKEYRAAKRALAALRDQLDGVSSENLLNQRSELLRKSATGTPKVVGELWREFDETLVEHHDRARGHDTLLNTVEADHYFSADRIAPRLVSNRLLTAAPAVLTALGLLGTFIGLATGLNSLNLGESATVEEMRVGIEGLIKGAGLGFTASVWGVLASLVVNIWEKVAERRVAAQAAAFQTSIDELFVLHSPERSLLQVEKHTDDSAIALNTLHEKIGSQLQEAVSGISQEMQDALIRAIETSMAPSMASLAENTATQSAEVFEKLVDRFADAFQSIGTRQAEQLGAASSTLDATVAAVAQRVDSSVAGLSDAFESLGARQAEQLDAASATLDSALSSVSDKVGGAIVLLKESAAAQSSATSEQAEAFRAQLTELSELTARQARLLDGSLTAITLGLDSAATKMGAATTSLDASSTTLQGTAQTFTQTSARFESSLNAGAQALEGTADAHARAAAALERHTAALGEVNAASLDATERLSQAARAAGSTFDTMRAHQEAFLISLKSQVDNHSASLKDWLDQYSDQVHHQTSERMSDWNKHTHTFSSQMLEATNALSEVIDEMGVKIGAQDAGKSSLS</sequence>
<keyword evidence="1" id="KW-1133">Transmembrane helix</keyword>
<keyword evidence="1" id="KW-0472">Membrane</keyword>
<comment type="caution">
    <text evidence="2">The sequence shown here is derived from an EMBL/GenBank/DDBJ whole genome shotgun (WGS) entry which is preliminary data.</text>
</comment>
<gene>
    <name evidence="2" type="primary">zorA</name>
    <name evidence="2" type="ORF">H9640_00310</name>
</gene>
<protein>
    <submittedName>
        <fullName evidence="2">Anti-phage defense ZorAB system ZorA</fullName>
    </submittedName>
</protein>
<feature type="transmembrane region" description="Helical" evidence="1">
    <location>
        <begin position="27"/>
        <end position="49"/>
    </location>
</feature>
<feature type="transmembrane region" description="Helical" evidence="1">
    <location>
        <begin position="141"/>
        <end position="165"/>
    </location>
</feature>
<organism evidence="2 3">
    <name type="scientific">Oerskovia gallyi</name>
    <dbReference type="NCBI Taxonomy" id="2762226"/>
    <lineage>
        <taxon>Bacteria</taxon>
        <taxon>Bacillati</taxon>
        <taxon>Actinomycetota</taxon>
        <taxon>Actinomycetes</taxon>
        <taxon>Micrococcales</taxon>
        <taxon>Cellulomonadaceae</taxon>
        <taxon>Oerskovia</taxon>
    </lineage>
</organism>
<evidence type="ECO:0000256" key="1">
    <source>
        <dbReference type="SAM" id="Phobius"/>
    </source>
</evidence>
<dbReference type="EMBL" id="JACSQE010000001">
    <property type="protein sequence ID" value="MBD7996995.1"/>
    <property type="molecule type" value="Genomic_DNA"/>
</dbReference>
<keyword evidence="1" id="KW-0812">Transmembrane</keyword>
<dbReference type="Proteomes" id="UP000633601">
    <property type="component" value="Unassembled WGS sequence"/>
</dbReference>
<dbReference type="NCBIfam" id="NF033915">
    <property type="entry name" value="antiphage_ZorA_2"/>
    <property type="match status" value="1"/>
</dbReference>
<keyword evidence="3" id="KW-1185">Reference proteome</keyword>
<reference evidence="2 3" key="1">
    <citation type="submission" date="2020-08" db="EMBL/GenBank/DDBJ databases">
        <title>A Genomic Blueprint of the Chicken Gut Microbiome.</title>
        <authorList>
            <person name="Gilroy R."/>
            <person name="Ravi A."/>
            <person name="Getino M."/>
            <person name="Pursley I."/>
            <person name="Horton D.L."/>
            <person name="Alikhan N.-F."/>
            <person name="Baker D."/>
            <person name="Gharbi K."/>
            <person name="Hall N."/>
            <person name="Watson M."/>
            <person name="Adriaenssens E.M."/>
            <person name="Foster-Nyarko E."/>
            <person name="Jarju S."/>
            <person name="Secka A."/>
            <person name="Antonio M."/>
            <person name="Oren A."/>
            <person name="Chaudhuri R."/>
            <person name="La Ragione R.M."/>
            <person name="Hildebrand F."/>
            <person name="Pallen M.J."/>
        </authorList>
    </citation>
    <scope>NUCLEOTIDE SEQUENCE [LARGE SCALE GENOMIC DNA]</scope>
    <source>
        <strain evidence="2 3">Sa2CUA8</strain>
    </source>
</reference>
<proteinExistence type="predicted"/>
<evidence type="ECO:0000313" key="3">
    <source>
        <dbReference type="Proteomes" id="UP000633601"/>
    </source>
</evidence>
<name>A0ABR8UWS9_9CELL</name>
<evidence type="ECO:0000313" key="2">
    <source>
        <dbReference type="EMBL" id="MBD7996995.1"/>
    </source>
</evidence>
<accession>A0ABR8UWS9</accession>
<dbReference type="RefSeq" id="WP_191788767.1">
    <property type="nucleotide sequence ID" value="NZ_JACSQE010000001.1"/>
</dbReference>